<evidence type="ECO:0000313" key="3">
    <source>
        <dbReference type="Proteomes" id="UP000502502"/>
    </source>
</evidence>
<reference evidence="2 3" key="1">
    <citation type="submission" date="2020-03" db="EMBL/GenBank/DDBJ databases">
        <title>Sphingomonas sp. nov., isolated from fish.</title>
        <authorList>
            <person name="Hyun D.-W."/>
            <person name="Bae J.-W."/>
        </authorList>
    </citation>
    <scope>NUCLEOTIDE SEQUENCE [LARGE SCALE GENOMIC DNA]</scope>
    <source>
        <strain evidence="2 3">HDW15C</strain>
    </source>
</reference>
<organism evidence="2 3">
    <name type="scientific">Sphingomonas sinipercae</name>
    <dbReference type="NCBI Taxonomy" id="2714944"/>
    <lineage>
        <taxon>Bacteria</taxon>
        <taxon>Pseudomonadati</taxon>
        <taxon>Pseudomonadota</taxon>
        <taxon>Alphaproteobacteria</taxon>
        <taxon>Sphingomonadales</taxon>
        <taxon>Sphingomonadaceae</taxon>
        <taxon>Sphingomonas</taxon>
    </lineage>
</organism>
<dbReference type="GO" id="GO:0004852">
    <property type="term" value="F:uroporphyrinogen-III synthase activity"/>
    <property type="evidence" value="ECO:0007669"/>
    <property type="project" value="InterPro"/>
</dbReference>
<protein>
    <submittedName>
        <fullName evidence="2">Uroporphyrinogen-III synthase</fullName>
    </submittedName>
</protein>
<dbReference type="KEGG" id="ssin:G7078_01415"/>
<proteinExistence type="predicted"/>
<evidence type="ECO:0000313" key="2">
    <source>
        <dbReference type="EMBL" id="QIL01577.1"/>
    </source>
</evidence>
<dbReference type="SUPFAM" id="SSF69618">
    <property type="entry name" value="HemD-like"/>
    <property type="match status" value="1"/>
</dbReference>
<dbReference type="Proteomes" id="UP000502502">
    <property type="component" value="Chromosome"/>
</dbReference>
<dbReference type="Pfam" id="PF02602">
    <property type="entry name" value="HEM4"/>
    <property type="match status" value="1"/>
</dbReference>
<sequence>MKRVVVLRPEPGATATCDAARRLGLDPIAIPLFAIEPLAWDAPDAASFDAVLLTSANALRAAGDGLQSLRGLPAYAVGKATAEAARNAGFDIAAVGDSGVERLLGSTDPALRVVHLCGEHRKDSSGVRQAITAVPVYRSAEIPAGGDLAQVEGKLVLVHSRRAGARLAALSAEAKLDRARVTLAAISDDAAGGLGPGWAGVEVAEEPNDSSLLALASRLCNNPD</sequence>
<name>A0A6G7ZKQ4_9SPHN</name>
<dbReference type="GO" id="GO:0033014">
    <property type="term" value="P:tetrapyrrole biosynthetic process"/>
    <property type="evidence" value="ECO:0007669"/>
    <property type="project" value="InterPro"/>
</dbReference>
<evidence type="ECO:0000259" key="1">
    <source>
        <dbReference type="Pfam" id="PF02602"/>
    </source>
</evidence>
<keyword evidence="3" id="KW-1185">Reference proteome</keyword>
<dbReference type="InterPro" id="IPR003754">
    <property type="entry name" value="4pyrrol_synth_uPrphyn_synth"/>
</dbReference>
<dbReference type="CDD" id="cd06578">
    <property type="entry name" value="HemD"/>
    <property type="match status" value="1"/>
</dbReference>
<feature type="domain" description="Tetrapyrrole biosynthesis uroporphyrinogen III synthase" evidence="1">
    <location>
        <begin position="19"/>
        <end position="213"/>
    </location>
</feature>
<accession>A0A6G7ZKQ4</accession>
<dbReference type="RefSeq" id="WP_166092252.1">
    <property type="nucleotide sequence ID" value="NZ_CP049871.1"/>
</dbReference>
<gene>
    <name evidence="2" type="ORF">G7078_01415</name>
</gene>
<dbReference type="EMBL" id="CP049871">
    <property type="protein sequence ID" value="QIL01577.1"/>
    <property type="molecule type" value="Genomic_DNA"/>
</dbReference>
<dbReference type="Gene3D" id="3.40.50.10090">
    <property type="match status" value="1"/>
</dbReference>
<dbReference type="InterPro" id="IPR036108">
    <property type="entry name" value="4pyrrol_syn_uPrphyn_synt_sf"/>
</dbReference>
<dbReference type="AlphaFoldDB" id="A0A6G7ZKQ4"/>